<keyword evidence="2" id="KW-1185">Reference proteome</keyword>
<organism evidence="1 2">
    <name type="scientific">Siminovitchia sediminis</name>
    <dbReference type="NCBI Taxonomy" id="1274353"/>
    <lineage>
        <taxon>Bacteria</taxon>
        <taxon>Bacillati</taxon>
        <taxon>Bacillota</taxon>
        <taxon>Bacilli</taxon>
        <taxon>Bacillales</taxon>
        <taxon>Bacillaceae</taxon>
        <taxon>Siminovitchia</taxon>
    </lineage>
</organism>
<accession>A0ABW4KCY7</accession>
<proteinExistence type="predicted"/>
<gene>
    <name evidence="1" type="ORF">ACFSCZ_04765</name>
</gene>
<protein>
    <submittedName>
        <fullName evidence="1">Uncharacterized protein</fullName>
    </submittedName>
</protein>
<evidence type="ECO:0000313" key="1">
    <source>
        <dbReference type="EMBL" id="MFD1706067.1"/>
    </source>
</evidence>
<comment type="caution">
    <text evidence="1">The sequence shown here is derived from an EMBL/GenBank/DDBJ whole genome shotgun (WGS) entry which is preliminary data.</text>
</comment>
<dbReference type="EMBL" id="JBHUEO010000008">
    <property type="protein sequence ID" value="MFD1706067.1"/>
    <property type="molecule type" value="Genomic_DNA"/>
</dbReference>
<dbReference type="InterPro" id="IPR012338">
    <property type="entry name" value="Beta-lactam/transpept-like"/>
</dbReference>
<name>A0ABW4KCY7_9BACI</name>
<dbReference type="SUPFAM" id="SSF56601">
    <property type="entry name" value="beta-lactamase/transpeptidase-like"/>
    <property type="match status" value="1"/>
</dbReference>
<evidence type="ECO:0000313" key="2">
    <source>
        <dbReference type="Proteomes" id="UP001597301"/>
    </source>
</evidence>
<dbReference type="Proteomes" id="UP001597301">
    <property type="component" value="Unassembled WGS sequence"/>
</dbReference>
<dbReference type="RefSeq" id="WP_380772630.1">
    <property type="nucleotide sequence ID" value="NZ_JBHUEO010000008.1"/>
</dbReference>
<sequence>MLVSFYLMEEQHLSKEEAWENMTLGEYRQKAIEIFETWDEMPLASNQKQTAADTLDVKFQRIWSDRLPRGTAQDYVSLLEKLNRKEFFSKEIYTYLDPILEQSMYNPKNQEWLYHGGQKGGSTALVLTLAMYVQDKEGNQTEIAFFSNDLNRFEHMLPTRKINSFQLKILTDPTFRSRIEKEWGL</sequence>
<reference evidence="2" key="1">
    <citation type="journal article" date="2019" name="Int. J. Syst. Evol. Microbiol.">
        <title>The Global Catalogue of Microorganisms (GCM) 10K type strain sequencing project: providing services to taxonomists for standard genome sequencing and annotation.</title>
        <authorList>
            <consortium name="The Broad Institute Genomics Platform"/>
            <consortium name="The Broad Institute Genome Sequencing Center for Infectious Disease"/>
            <person name="Wu L."/>
            <person name="Ma J."/>
        </authorList>
    </citation>
    <scope>NUCLEOTIDE SEQUENCE [LARGE SCALE GENOMIC DNA]</scope>
    <source>
        <strain evidence="2">CGMCC 1.12295</strain>
    </source>
</reference>
<dbReference type="Gene3D" id="3.40.710.10">
    <property type="entry name" value="DD-peptidase/beta-lactamase superfamily"/>
    <property type="match status" value="1"/>
</dbReference>